<evidence type="ECO:0000313" key="2">
    <source>
        <dbReference type="Proteomes" id="UP000001294"/>
    </source>
</evidence>
<accession>B6Q4M4</accession>
<protein>
    <submittedName>
        <fullName evidence="1">Uncharacterized protein</fullName>
    </submittedName>
</protein>
<name>B6Q4M4_TALMQ</name>
<organism evidence="1 2">
    <name type="scientific">Talaromyces marneffei (strain ATCC 18224 / CBS 334.59 / QM 7333)</name>
    <name type="common">Penicillium marneffei</name>
    <dbReference type="NCBI Taxonomy" id="441960"/>
    <lineage>
        <taxon>Eukaryota</taxon>
        <taxon>Fungi</taxon>
        <taxon>Dikarya</taxon>
        <taxon>Ascomycota</taxon>
        <taxon>Pezizomycotina</taxon>
        <taxon>Eurotiomycetes</taxon>
        <taxon>Eurotiomycetidae</taxon>
        <taxon>Eurotiales</taxon>
        <taxon>Trichocomaceae</taxon>
        <taxon>Talaromyces</taxon>
        <taxon>Talaromyces sect. Talaromyces</taxon>
    </lineage>
</organism>
<dbReference type="HOGENOM" id="CLU_2373449_0_0_1"/>
<sequence>MTAANDQRRSKGSSNRQPVVFTTAASYTSYSSSHSSASYYPSSCSSISPPRNYCTLIVLHGVCAVFLTVESLPRRIIASQRDQKHYIAVPPLAID</sequence>
<dbReference type="AlphaFoldDB" id="B6Q4M4"/>
<evidence type="ECO:0000313" key="1">
    <source>
        <dbReference type="EMBL" id="EEA27283.1"/>
    </source>
</evidence>
<dbReference type="EMBL" id="DS995899">
    <property type="protein sequence ID" value="EEA27283.1"/>
    <property type="molecule type" value="Genomic_DNA"/>
</dbReference>
<reference evidence="2" key="1">
    <citation type="journal article" date="2015" name="Genome Announc.">
        <title>Genome sequence of the AIDS-associated pathogen Penicillium marneffei (ATCC18224) and its near taxonomic relative Talaromyces stipitatus (ATCC10500).</title>
        <authorList>
            <person name="Nierman W.C."/>
            <person name="Fedorova-Abrams N.D."/>
            <person name="Andrianopoulos A."/>
        </authorList>
    </citation>
    <scope>NUCLEOTIDE SEQUENCE [LARGE SCALE GENOMIC DNA]</scope>
    <source>
        <strain evidence="2">ATCC 18224 / CBS 334.59 / QM 7333</strain>
    </source>
</reference>
<dbReference type="VEuPathDB" id="FungiDB:PMAA_021710"/>
<gene>
    <name evidence="1" type="ORF">PMAA_021710</name>
</gene>
<dbReference type="Proteomes" id="UP000001294">
    <property type="component" value="Unassembled WGS sequence"/>
</dbReference>
<proteinExistence type="predicted"/>
<keyword evidence="2" id="KW-1185">Reference proteome</keyword>